<dbReference type="EMBL" id="BJJW01000010">
    <property type="protein sequence ID" value="GDZ84436.1"/>
    <property type="molecule type" value="Genomic_DNA"/>
</dbReference>
<comment type="caution">
    <text evidence="1">The sequence shown here is derived from an EMBL/GenBank/DDBJ whole genome shotgun (WGS) entry which is preliminary data.</text>
</comment>
<name>A0A5A5U322_LEUCI</name>
<proteinExistence type="predicted"/>
<organism evidence="1 2">
    <name type="scientific">Leuconostoc citreum</name>
    <dbReference type="NCBI Taxonomy" id="33964"/>
    <lineage>
        <taxon>Bacteria</taxon>
        <taxon>Bacillati</taxon>
        <taxon>Bacillota</taxon>
        <taxon>Bacilli</taxon>
        <taxon>Lactobacillales</taxon>
        <taxon>Lactobacillaceae</taxon>
        <taxon>Leuconostoc</taxon>
    </lineage>
</organism>
<dbReference type="AlphaFoldDB" id="A0A5A5U322"/>
<sequence length="340" mass="38093">MDELRLKGTMMIIQHAILHILDTNTGSLIASQGEMALDGAGVQDYIEQIVKKIYAGDVKKGTLTAQDYLATMLDNADFSDMTTQLASKMFDIMSGQDAIRPGDILSFLATTDDGPLFGLIKLNFSPRYAHVVAYQDNQMINNLVLNQAVLPAATQTVDEAILVDLTTQQYHLLEKKYLIDGHRVAYFSEKFLAIQLETSVKENMQTIKRTVKNIADKYDDLPAHEVLAKTQEVIDDALESGQLDTNTIAEKVFSDNLTAKMQYQEKIAAQVIDKTIAIENKEKYQKKYRTQKFKLDSGIEISIPISVYQDPSKVEFVNNVNGTMSLVIKDIESVFNKFTV</sequence>
<dbReference type="Pfam" id="PF04245">
    <property type="entry name" value="NA37"/>
    <property type="match status" value="1"/>
</dbReference>
<evidence type="ECO:0000313" key="1">
    <source>
        <dbReference type="EMBL" id="GDZ84436.1"/>
    </source>
</evidence>
<gene>
    <name evidence="1" type="ORF">LCIT_16780</name>
</gene>
<dbReference type="GO" id="GO:0009295">
    <property type="term" value="C:nucleoid"/>
    <property type="evidence" value="ECO:0007669"/>
    <property type="project" value="InterPro"/>
</dbReference>
<accession>A0A5A5U322</accession>
<evidence type="ECO:0000313" key="2">
    <source>
        <dbReference type="Proteomes" id="UP000323274"/>
    </source>
</evidence>
<dbReference type="InterPro" id="IPR007358">
    <property type="entry name" value="Nucleoid_associated_NdpA"/>
</dbReference>
<dbReference type="Proteomes" id="UP000323274">
    <property type="component" value="Unassembled WGS sequence"/>
</dbReference>
<reference evidence="1 2" key="1">
    <citation type="submission" date="2019-04" db="EMBL/GenBank/DDBJ databases">
        <title>A pseudo-fructophilic Leuconostoc citreum strain F192-5 isolated from peel of satsuma mandarin: the first report for isolation and characterization of strain-dependent fructophilic-like characteristics.</title>
        <authorList>
            <person name="Maeno S."/>
            <person name="Tanizawa Y."/>
            <person name="Kajikawa A."/>
            <person name="Kanesaki Y."/>
            <person name="Kubota E."/>
            <person name="Arita M."/>
            <person name="Leon D."/>
            <person name="Endo A."/>
        </authorList>
    </citation>
    <scope>NUCLEOTIDE SEQUENCE [LARGE SCALE GENOMIC DNA]</scope>
    <source>
        <strain evidence="1 2">F192-5</strain>
    </source>
</reference>
<evidence type="ECO:0008006" key="3">
    <source>
        <dbReference type="Google" id="ProtNLM"/>
    </source>
</evidence>
<protein>
    <recommendedName>
        <fullName evidence="3">Nucleoid-associated protein</fullName>
    </recommendedName>
</protein>